<dbReference type="Gene3D" id="3.40.50.300">
    <property type="entry name" value="P-loop containing nucleotide triphosphate hydrolases"/>
    <property type="match status" value="1"/>
</dbReference>
<dbReference type="PANTHER" id="PTHR46644:SF2">
    <property type="entry name" value="DNA REPAIR PROTEIN XRCC2"/>
    <property type="match status" value="1"/>
</dbReference>
<dbReference type="GO" id="GO:0042148">
    <property type="term" value="P:DNA strand invasion"/>
    <property type="evidence" value="ECO:0007669"/>
    <property type="project" value="TreeGrafter"/>
</dbReference>
<organism evidence="1 2">
    <name type="scientific">Friedmanniomyces simplex</name>
    <dbReference type="NCBI Taxonomy" id="329884"/>
    <lineage>
        <taxon>Eukaryota</taxon>
        <taxon>Fungi</taxon>
        <taxon>Dikarya</taxon>
        <taxon>Ascomycota</taxon>
        <taxon>Pezizomycotina</taxon>
        <taxon>Dothideomycetes</taxon>
        <taxon>Dothideomycetidae</taxon>
        <taxon>Mycosphaerellales</taxon>
        <taxon>Teratosphaeriaceae</taxon>
        <taxon>Friedmanniomyces</taxon>
    </lineage>
</organism>
<dbReference type="InterPro" id="IPR027417">
    <property type="entry name" value="P-loop_NTPase"/>
</dbReference>
<dbReference type="SUPFAM" id="SSF52540">
    <property type="entry name" value="P-loop containing nucleoside triphosphate hydrolases"/>
    <property type="match status" value="1"/>
</dbReference>
<proteinExistence type="predicted"/>
<dbReference type="GO" id="GO:0000724">
    <property type="term" value="P:double-strand break repair via homologous recombination"/>
    <property type="evidence" value="ECO:0007669"/>
    <property type="project" value="InterPro"/>
</dbReference>
<dbReference type="GO" id="GO:0005815">
    <property type="term" value="C:microtubule organizing center"/>
    <property type="evidence" value="ECO:0007669"/>
    <property type="project" value="TreeGrafter"/>
</dbReference>
<protein>
    <submittedName>
        <fullName evidence="1">Uncharacterized protein</fullName>
    </submittedName>
</protein>
<dbReference type="AlphaFoldDB" id="A0A4U0WKA7"/>
<dbReference type="GO" id="GO:0000400">
    <property type="term" value="F:four-way junction DNA binding"/>
    <property type="evidence" value="ECO:0007669"/>
    <property type="project" value="TreeGrafter"/>
</dbReference>
<dbReference type="OrthoDB" id="420422at2759"/>
<dbReference type="InterPro" id="IPR030547">
    <property type="entry name" value="XRCC2"/>
</dbReference>
<dbReference type="Proteomes" id="UP000309340">
    <property type="component" value="Unassembled WGS sequence"/>
</dbReference>
<keyword evidence="2" id="KW-1185">Reference proteome</keyword>
<gene>
    <name evidence="1" type="ORF">B0A55_10321</name>
</gene>
<accession>A0A4U0WKA7</accession>
<dbReference type="STRING" id="329884.A0A4U0WKA7"/>
<reference evidence="1 2" key="1">
    <citation type="submission" date="2017-03" db="EMBL/GenBank/DDBJ databases">
        <title>Genomes of endolithic fungi from Antarctica.</title>
        <authorList>
            <person name="Coleine C."/>
            <person name="Masonjones S."/>
            <person name="Stajich J.E."/>
        </authorList>
    </citation>
    <scope>NUCLEOTIDE SEQUENCE [LARGE SCALE GENOMIC DNA]</scope>
    <source>
        <strain evidence="1 2">CCFEE 5184</strain>
    </source>
</reference>
<dbReference type="PANTHER" id="PTHR46644">
    <property type="entry name" value="DNA REPAIR PROTEIN XRCC2"/>
    <property type="match status" value="1"/>
</dbReference>
<evidence type="ECO:0000313" key="1">
    <source>
        <dbReference type="EMBL" id="TKA63522.1"/>
    </source>
</evidence>
<sequence>MAEDLGKRLLVEVEEVGLDEVLHILRLQVRPSSKFWFNVPQLDRLVLETTPESHLSSSKTNKPTQPIIELTSISPGSGKTHFLYLLTALAVLPSDVGGKDACVVFIDTDGTFSVPRLAQQLQLIIKNDITAKHEVHDIVLSALKHIHIFRPQSFASTIATLDSLPGYLFAKTRHYSLDRPVSFIALNSASAFYWQAKAEAENASFLASTAPDEVSNTTRDQQPSAYAQLASALKAASSSFCSGISVEEARREAVDRQEAVAAGKYACVINEWDVDERILRRLQKEGGDGIGFGFRIRAEGLRVDGNEAGA</sequence>
<dbReference type="EMBL" id="NAJQ01000935">
    <property type="protein sequence ID" value="TKA63522.1"/>
    <property type="molecule type" value="Genomic_DNA"/>
</dbReference>
<evidence type="ECO:0000313" key="2">
    <source>
        <dbReference type="Proteomes" id="UP000309340"/>
    </source>
</evidence>
<comment type="caution">
    <text evidence="1">The sequence shown here is derived from an EMBL/GenBank/DDBJ whole genome shotgun (WGS) entry which is preliminary data.</text>
</comment>
<dbReference type="GO" id="GO:0033063">
    <property type="term" value="C:Rad51B-Rad51C-Rad51D-XRCC2 complex"/>
    <property type="evidence" value="ECO:0007669"/>
    <property type="project" value="InterPro"/>
</dbReference>
<name>A0A4U0WKA7_9PEZI</name>
<dbReference type="GO" id="GO:0005657">
    <property type="term" value="C:replication fork"/>
    <property type="evidence" value="ECO:0007669"/>
    <property type="project" value="InterPro"/>
</dbReference>